<dbReference type="EMBL" id="AVOT02057327">
    <property type="protein sequence ID" value="MBW0551452.1"/>
    <property type="molecule type" value="Genomic_DNA"/>
</dbReference>
<proteinExistence type="predicted"/>
<protein>
    <submittedName>
        <fullName evidence="1">Uncharacterized protein</fullName>
    </submittedName>
</protein>
<evidence type="ECO:0000313" key="1">
    <source>
        <dbReference type="EMBL" id="MBW0551452.1"/>
    </source>
</evidence>
<keyword evidence="2" id="KW-1185">Reference proteome</keyword>
<sequence>MASSGNFDPNQTYDRQWEVARWTNVGGHIPTGGRPIYSSSKVISRINNQDVVKRIRRITYSTNNPDAEGSEKFDGEEVEMANPFVGNPSSTSRTQPPVKDFHSQIITSTPRSFQYIFSTVPSSVPPSFPNLSTTMPSPVSPIRQSLIPQPRPSEVLNSQKFQTVARASRRGKYWLPLPFPASEEFQRRDLWPIRVTREYPNVVKKGKDAVARCHRGSWGKQDWPCTKESRTHLEGSKR</sequence>
<dbReference type="AlphaFoldDB" id="A0A9Q3P8D1"/>
<organism evidence="1 2">
    <name type="scientific">Austropuccinia psidii MF-1</name>
    <dbReference type="NCBI Taxonomy" id="1389203"/>
    <lineage>
        <taxon>Eukaryota</taxon>
        <taxon>Fungi</taxon>
        <taxon>Dikarya</taxon>
        <taxon>Basidiomycota</taxon>
        <taxon>Pucciniomycotina</taxon>
        <taxon>Pucciniomycetes</taxon>
        <taxon>Pucciniales</taxon>
        <taxon>Sphaerophragmiaceae</taxon>
        <taxon>Austropuccinia</taxon>
    </lineage>
</organism>
<evidence type="ECO:0000313" key="2">
    <source>
        <dbReference type="Proteomes" id="UP000765509"/>
    </source>
</evidence>
<accession>A0A9Q3P8D1</accession>
<dbReference type="Proteomes" id="UP000765509">
    <property type="component" value="Unassembled WGS sequence"/>
</dbReference>
<name>A0A9Q3P8D1_9BASI</name>
<gene>
    <name evidence="1" type="ORF">O181_091167</name>
</gene>
<reference evidence="1" key="1">
    <citation type="submission" date="2021-03" db="EMBL/GenBank/DDBJ databases">
        <title>Draft genome sequence of rust myrtle Austropuccinia psidii MF-1, a brazilian biotype.</title>
        <authorList>
            <person name="Quecine M.C."/>
            <person name="Pachon D.M.R."/>
            <person name="Bonatelli M.L."/>
            <person name="Correr F.H."/>
            <person name="Franceschini L.M."/>
            <person name="Leite T.F."/>
            <person name="Margarido G.R.A."/>
            <person name="Almeida C.A."/>
            <person name="Ferrarezi J.A."/>
            <person name="Labate C.A."/>
        </authorList>
    </citation>
    <scope>NUCLEOTIDE SEQUENCE</scope>
    <source>
        <strain evidence="1">MF-1</strain>
    </source>
</reference>
<comment type="caution">
    <text evidence="1">The sequence shown here is derived from an EMBL/GenBank/DDBJ whole genome shotgun (WGS) entry which is preliminary data.</text>
</comment>